<dbReference type="EMBL" id="FN649727">
    <property type="protein sequence ID" value="CBJ25568.1"/>
    <property type="molecule type" value="Genomic_DNA"/>
</dbReference>
<dbReference type="AlphaFoldDB" id="D7FW48"/>
<dbReference type="OMA" id="GLYVMQP"/>
<feature type="transmembrane region" description="Helical" evidence="5">
    <location>
        <begin position="168"/>
        <end position="186"/>
    </location>
</feature>
<gene>
    <name evidence="6" type="ORF">Esi_0003_0224</name>
</gene>
<keyword evidence="3 5" id="KW-1133">Transmembrane helix</keyword>
<dbReference type="eggNOG" id="KOG0411">
    <property type="taxonomic scope" value="Eukaryota"/>
</dbReference>
<feature type="transmembrane region" description="Helical" evidence="5">
    <location>
        <begin position="246"/>
        <end position="263"/>
    </location>
</feature>
<feature type="transmembrane region" description="Helical" evidence="5">
    <location>
        <begin position="416"/>
        <end position="438"/>
    </location>
</feature>
<dbReference type="STRING" id="2880.D7FW48"/>
<feature type="transmembrane region" description="Helical" evidence="5">
    <location>
        <begin position="386"/>
        <end position="404"/>
    </location>
</feature>
<feature type="transmembrane region" description="Helical" evidence="5">
    <location>
        <begin position="138"/>
        <end position="156"/>
    </location>
</feature>
<name>D7FW48_ECTSI</name>
<keyword evidence="4 5" id="KW-0472">Membrane</keyword>
<dbReference type="Proteomes" id="UP000002630">
    <property type="component" value="Linkage Group LG02"/>
</dbReference>
<reference evidence="6 7" key="1">
    <citation type="journal article" date="2010" name="Nature">
        <title>The Ectocarpus genome and the independent evolution of multicellularity in brown algae.</title>
        <authorList>
            <person name="Cock J.M."/>
            <person name="Sterck L."/>
            <person name="Rouze P."/>
            <person name="Scornet D."/>
            <person name="Allen A.E."/>
            <person name="Amoutzias G."/>
            <person name="Anthouard V."/>
            <person name="Artiguenave F."/>
            <person name="Aury J.M."/>
            <person name="Badger J.H."/>
            <person name="Beszteri B."/>
            <person name="Billiau K."/>
            <person name="Bonnet E."/>
            <person name="Bothwell J.H."/>
            <person name="Bowler C."/>
            <person name="Boyen C."/>
            <person name="Brownlee C."/>
            <person name="Carrano C.J."/>
            <person name="Charrier B."/>
            <person name="Cho G.Y."/>
            <person name="Coelho S.M."/>
            <person name="Collen J."/>
            <person name="Corre E."/>
            <person name="Da Silva C."/>
            <person name="Delage L."/>
            <person name="Delaroque N."/>
            <person name="Dittami S.M."/>
            <person name="Doulbeau S."/>
            <person name="Elias M."/>
            <person name="Farnham G."/>
            <person name="Gachon C.M."/>
            <person name="Gschloessl B."/>
            <person name="Heesch S."/>
            <person name="Jabbari K."/>
            <person name="Jubin C."/>
            <person name="Kawai H."/>
            <person name="Kimura K."/>
            <person name="Kloareg B."/>
            <person name="Kupper F.C."/>
            <person name="Lang D."/>
            <person name="Le Bail A."/>
            <person name="Leblanc C."/>
            <person name="Lerouge P."/>
            <person name="Lohr M."/>
            <person name="Lopez P.J."/>
            <person name="Martens C."/>
            <person name="Maumus F."/>
            <person name="Michel G."/>
            <person name="Miranda-Saavedra D."/>
            <person name="Morales J."/>
            <person name="Moreau H."/>
            <person name="Motomura T."/>
            <person name="Nagasato C."/>
            <person name="Napoli C.A."/>
            <person name="Nelson D.R."/>
            <person name="Nyvall-Collen P."/>
            <person name="Peters A.F."/>
            <person name="Pommier C."/>
            <person name="Potin P."/>
            <person name="Poulain J."/>
            <person name="Quesneville H."/>
            <person name="Read B."/>
            <person name="Rensing S.A."/>
            <person name="Ritter A."/>
            <person name="Rousvoal S."/>
            <person name="Samanta M."/>
            <person name="Samson G."/>
            <person name="Schroeder D.C."/>
            <person name="Segurens B."/>
            <person name="Strittmatter M."/>
            <person name="Tonon T."/>
            <person name="Tregear J.W."/>
            <person name="Valentin K."/>
            <person name="von Dassow P."/>
            <person name="Yamagishi T."/>
            <person name="Van de Peer Y."/>
            <person name="Wincker P."/>
        </authorList>
    </citation>
    <scope>NUCLEOTIDE SEQUENCE [LARGE SCALE GENOMIC DNA]</scope>
    <source>
        <strain evidence="7">Ec32 / CCAP1310/4</strain>
    </source>
</reference>
<evidence type="ECO:0000256" key="4">
    <source>
        <dbReference type="ARBA" id="ARBA00023136"/>
    </source>
</evidence>
<evidence type="ECO:0000256" key="2">
    <source>
        <dbReference type="ARBA" id="ARBA00022692"/>
    </source>
</evidence>
<dbReference type="InterPro" id="IPR009447">
    <property type="entry name" value="PIGW/GWT1"/>
</dbReference>
<keyword evidence="7" id="KW-1185">Reference proteome</keyword>
<dbReference type="GO" id="GO:0016020">
    <property type="term" value="C:membrane"/>
    <property type="evidence" value="ECO:0007669"/>
    <property type="project" value="UniProtKB-SubCell"/>
</dbReference>
<dbReference type="GO" id="GO:0032216">
    <property type="term" value="F:glucosaminyl-phosphatidylinositol O-acyltransferase activity"/>
    <property type="evidence" value="ECO:0007669"/>
    <property type="project" value="TreeGrafter"/>
</dbReference>
<feature type="transmembrane region" description="Helical" evidence="5">
    <location>
        <begin position="347"/>
        <end position="366"/>
    </location>
</feature>
<dbReference type="GO" id="GO:0005783">
    <property type="term" value="C:endoplasmic reticulum"/>
    <property type="evidence" value="ECO:0007669"/>
    <property type="project" value="TreeGrafter"/>
</dbReference>
<feature type="transmembrane region" description="Helical" evidence="5">
    <location>
        <begin position="275"/>
        <end position="293"/>
    </location>
</feature>
<protein>
    <recommendedName>
        <fullName evidence="8">Phosphatidylinositol-glycan biosynthesis class W protein</fullName>
    </recommendedName>
</protein>
<evidence type="ECO:0000256" key="1">
    <source>
        <dbReference type="ARBA" id="ARBA00004141"/>
    </source>
</evidence>
<feature type="transmembrane region" description="Helical" evidence="5">
    <location>
        <begin position="79"/>
        <end position="99"/>
    </location>
</feature>
<proteinExistence type="predicted"/>
<dbReference type="PANTHER" id="PTHR20661">
    <property type="entry name" value="PHOSPHATIDYLINOSITOL-GLYCAN BIOSYNTHESIS CLASS W PROTEIN"/>
    <property type="match status" value="1"/>
</dbReference>
<dbReference type="InParanoid" id="D7FW48"/>
<sequence length="479" mass="52801">MLHEDADTYRERQEEFISDLTGTTMLELVLVSTPIPMGVWLLAEAKVLLAGCEKSLPAFGWHGFFVELLAVVFPALVCMLWPSLTGTLVLSMALTSACCRLKRQYRMTCSGKADRSAEMPRGKDLGGPMMEAVTNIRASIMLMTCITILAVDFQVFPRRFAKTEVFGTGLMDLGVGATIFASGLGSGCRVKRESGHPRSGRSVWRTMLADIASTAIRAWPLAALGLSRLVVIKGLGYQEHVSEYGVHWNFFATLFFLRLVVVPMNRIRPVRFKPFLALVALSVYQWFLAKGGLSDFIVHAPRDSLFAMNREGILGLVGFVSIYYMAEELGSQISAHHQRLKARQHQQFLSSSVTIAARANVVLWGLTLLSEAFIQQTSRRMVNLTYVLWVCAHSMLMLGLLMVVDSLSLKRPTSRVLAAINMNMFPVFMVANLATGAVNISMRTLDADTLSAIMTLTIYVVFVAGVAVALSNRGLTIKV</sequence>
<feature type="transmembrane region" description="Helical" evidence="5">
    <location>
        <begin position="20"/>
        <end position="43"/>
    </location>
</feature>
<accession>D7FW48</accession>
<evidence type="ECO:0000256" key="5">
    <source>
        <dbReference type="SAM" id="Phobius"/>
    </source>
</evidence>
<dbReference type="PIRSF" id="PIRSF017321">
    <property type="entry name" value="GWT1"/>
    <property type="match status" value="1"/>
</dbReference>
<evidence type="ECO:0008006" key="8">
    <source>
        <dbReference type="Google" id="ProtNLM"/>
    </source>
</evidence>
<feature type="transmembrane region" description="Helical" evidence="5">
    <location>
        <begin position="305"/>
        <end position="326"/>
    </location>
</feature>
<organism evidence="6 7">
    <name type="scientific">Ectocarpus siliculosus</name>
    <name type="common">Brown alga</name>
    <name type="synonym">Conferva siliculosa</name>
    <dbReference type="NCBI Taxonomy" id="2880"/>
    <lineage>
        <taxon>Eukaryota</taxon>
        <taxon>Sar</taxon>
        <taxon>Stramenopiles</taxon>
        <taxon>Ochrophyta</taxon>
        <taxon>PX clade</taxon>
        <taxon>Phaeophyceae</taxon>
        <taxon>Ectocarpales</taxon>
        <taxon>Ectocarpaceae</taxon>
        <taxon>Ectocarpus</taxon>
    </lineage>
</organism>
<dbReference type="PANTHER" id="PTHR20661:SF0">
    <property type="entry name" value="PHOSPHATIDYLINOSITOL-GLYCAN BIOSYNTHESIS CLASS W PROTEIN"/>
    <property type="match status" value="1"/>
</dbReference>
<dbReference type="Pfam" id="PF06423">
    <property type="entry name" value="GWT1"/>
    <property type="match status" value="1"/>
</dbReference>
<keyword evidence="2 5" id="KW-0812">Transmembrane</keyword>
<dbReference type="OrthoDB" id="15270at2759"/>
<feature type="transmembrane region" description="Helical" evidence="5">
    <location>
        <begin position="450"/>
        <end position="470"/>
    </location>
</feature>
<evidence type="ECO:0000313" key="6">
    <source>
        <dbReference type="EMBL" id="CBJ25568.1"/>
    </source>
</evidence>
<dbReference type="GO" id="GO:0072659">
    <property type="term" value="P:protein localization to plasma membrane"/>
    <property type="evidence" value="ECO:0007669"/>
    <property type="project" value="TreeGrafter"/>
</dbReference>
<evidence type="ECO:0000313" key="7">
    <source>
        <dbReference type="Proteomes" id="UP000002630"/>
    </source>
</evidence>
<dbReference type="EMBL" id="FN648486">
    <property type="protein sequence ID" value="CBJ25568.1"/>
    <property type="molecule type" value="Genomic_DNA"/>
</dbReference>
<feature type="transmembrane region" description="Helical" evidence="5">
    <location>
        <begin position="207"/>
        <end position="226"/>
    </location>
</feature>
<comment type="subcellular location">
    <subcellularLocation>
        <location evidence="1">Membrane</location>
        <topology evidence="1">Multi-pass membrane protein</topology>
    </subcellularLocation>
</comment>
<evidence type="ECO:0000256" key="3">
    <source>
        <dbReference type="ARBA" id="ARBA00022989"/>
    </source>
</evidence>
<dbReference type="GO" id="GO:0006506">
    <property type="term" value="P:GPI anchor biosynthetic process"/>
    <property type="evidence" value="ECO:0007669"/>
    <property type="project" value="InterPro"/>
</dbReference>